<dbReference type="SUPFAM" id="SSF51391">
    <property type="entry name" value="Thiamin phosphate synthase"/>
    <property type="match status" value="1"/>
</dbReference>
<evidence type="ECO:0000259" key="3">
    <source>
        <dbReference type="Pfam" id="PF02581"/>
    </source>
</evidence>
<dbReference type="RefSeq" id="WP_035134260.1">
    <property type="nucleotide sequence ID" value="NZ_JRLV01000011.1"/>
</dbReference>
<dbReference type="eggNOG" id="COG0352">
    <property type="taxonomic scope" value="Bacteria"/>
</dbReference>
<dbReference type="GO" id="GO:0005737">
    <property type="term" value="C:cytoplasm"/>
    <property type="evidence" value="ECO:0007669"/>
    <property type="project" value="TreeGrafter"/>
</dbReference>
<accession>A0A0A2LLU6</accession>
<feature type="domain" description="Thiamine phosphate synthase/TenI" evidence="3">
    <location>
        <begin position="3"/>
        <end position="176"/>
    </location>
</feature>
<dbReference type="GO" id="GO:0009228">
    <property type="term" value="P:thiamine biosynthetic process"/>
    <property type="evidence" value="ECO:0007669"/>
    <property type="project" value="UniProtKB-KW"/>
</dbReference>
<comment type="caution">
    <text evidence="4">The sequence shown here is derived from an EMBL/GenBank/DDBJ whole genome shotgun (WGS) entry which is preliminary data.</text>
</comment>
<dbReference type="InterPro" id="IPR036206">
    <property type="entry name" value="ThiamineP_synth_sf"/>
</dbReference>
<reference evidence="4 5" key="1">
    <citation type="submission" date="2013-09" db="EMBL/GenBank/DDBJ databases">
        <authorList>
            <person name="Zeng Z."/>
            <person name="Chen C."/>
        </authorList>
    </citation>
    <scope>NUCLEOTIDE SEQUENCE [LARGE SCALE GENOMIC DNA]</scope>
    <source>
        <strain evidence="4 5">F44-8</strain>
    </source>
</reference>
<keyword evidence="5" id="KW-1185">Reference proteome</keyword>
<dbReference type="EMBL" id="JRLV01000011">
    <property type="protein sequence ID" value="KGO80261.1"/>
    <property type="molecule type" value="Genomic_DNA"/>
</dbReference>
<dbReference type="Pfam" id="PF02581">
    <property type="entry name" value="TMP-TENI"/>
    <property type="match status" value="1"/>
</dbReference>
<proteinExistence type="predicted"/>
<dbReference type="Gene3D" id="3.20.20.70">
    <property type="entry name" value="Aldolase class I"/>
    <property type="match status" value="1"/>
</dbReference>
<dbReference type="Proteomes" id="UP000030129">
    <property type="component" value="Unassembled WGS sequence"/>
</dbReference>
<dbReference type="CDD" id="cd00564">
    <property type="entry name" value="TMP_TenI"/>
    <property type="match status" value="1"/>
</dbReference>
<evidence type="ECO:0000256" key="1">
    <source>
        <dbReference type="ARBA" id="ARBA00004948"/>
    </source>
</evidence>
<keyword evidence="2" id="KW-0784">Thiamine biosynthesis</keyword>
<dbReference type="GO" id="GO:0004789">
    <property type="term" value="F:thiamine-phosphate diphosphorylase activity"/>
    <property type="evidence" value="ECO:0007669"/>
    <property type="project" value="TreeGrafter"/>
</dbReference>
<dbReference type="InterPro" id="IPR022998">
    <property type="entry name" value="ThiamineP_synth_TenI"/>
</dbReference>
<evidence type="ECO:0000313" key="4">
    <source>
        <dbReference type="EMBL" id="KGO80261.1"/>
    </source>
</evidence>
<dbReference type="STRING" id="1406840.Q763_11440"/>
<protein>
    <recommendedName>
        <fullName evidence="3">Thiamine phosphate synthase/TenI domain-containing protein</fullName>
    </recommendedName>
</protein>
<sequence length="201" mass="23188">MIIITPTHSIANEAETINNLFEEGLPLLHLRKPEIYTSKLRRLIESVDSKYHSKLVLHHNYEIASDYNINRLHFTERNRESFENILKELKTDAEMIYSASVHNMPDFNQLPLRFDYAFFSPVYNSISKPGHKSKNDLGEELNQRTSFDTKLVALGGITANNCASLLTIGFDDFALLGGFWQAENPMEEFRKCLKISNDYVR</sequence>
<name>A0A0A2LLU6_9FLAO</name>
<evidence type="ECO:0000313" key="5">
    <source>
        <dbReference type="Proteomes" id="UP000030129"/>
    </source>
</evidence>
<dbReference type="PANTHER" id="PTHR20857:SF15">
    <property type="entry name" value="THIAMINE-PHOSPHATE SYNTHASE"/>
    <property type="match status" value="1"/>
</dbReference>
<dbReference type="AlphaFoldDB" id="A0A0A2LLU6"/>
<organism evidence="4 5">
    <name type="scientific">Flavobacterium beibuense F44-8</name>
    <dbReference type="NCBI Taxonomy" id="1406840"/>
    <lineage>
        <taxon>Bacteria</taxon>
        <taxon>Pseudomonadati</taxon>
        <taxon>Bacteroidota</taxon>
        <taxon>Flavobacteriia</taxon>
        <taxon>Flavobacteriales</taxon>
        <taxon>Flavobacteriaceae</taxon>
        <taxon>Flavobacterium</taxon>
    </lineage>
</organism>
<gene>
    <name evidence="4" type="ORF">Q763_11440</name>
</gene>
<dbReference type="InterPro" id="IPR013785">
    <property type="entry name" value="Aldolase_TIM"/>
</dbReference>
<evidence type="ECO:0000256" key="2">
    <source>
        <dbReference type="ARBA" id="ARBA00022977"/>
    </source>
</evidence>
<comment type="pathway">
    <text evidence="1">Cofactor biosynthesis; thiamine diphosphate biosynthesis.</text>
</comment>
<dbReference type="PANTHER" id="PTHR20857">
    <property type="entry name" value="THIAMINE-PHOSPHATE PYROPHOSPHORYLASE"/>
    <property type="match status" value="1"/>
</dbReference>